<keyword evidence="6" id="KW-0226">DNA condensation</keyword>
<evidence type="ECO:0000256" key="2">
    <source>
        <dbReference type="ARBA" id="ARBA00006533"/>
    </source>
</evidence>
<dbReference type="Pfam" id="PF12719">
    <property type="entry name" value="Cnd3"/>
    <property type="match status" value="1"/>
</dbReference>
<protein>
    <recommendedName>
        <fullName evidence="9">Nuclear condensin complex subunit 3 C-terminal domain-containing protein</fullName>
    </recommendedName>
</protein>
<dbReference type="InterPro" id="IPR025977">
    <property type="entry name" value="Cnd3_C"/>
</dbReference>
<evidence type="ECO:0000256" key="7">
    <source>
        <dbReference type="ARBA" id="ARBA00023306"/>
    </source>
</evidence>
<feature type="region of interest" description="Disordered" evidence="8">
    <location>
        <begin position="994"/>
        <end position="1029"/>
    </location>
</feature>
<feature type="region of interest" description="Disordered" evidence="8">
    <location>
        <begin position="1"/>
        <end position="50"/>
    </location>
</feature>
<evidence type="ECO:0000259" key="9">
    <source>
        <dbReference type="Pfam" id="PF12719"/>
    </source>
</evidence>
<keyword evidence="5" id="KW-0498">Mitosis</keyword>
<evidence type="ECO:0000256" key="8">
    <source>
        <dbReference type="SAM" id="MobiDB-lite"/>
    </source>
</evidence>
<evidence type="ECO:0000256" key="1">
    <source>
        <dbReference type="ARBA" id="ARBA00004286"/>
    </source>
</evidence>
<dbReference type="EMBL" id="JAAAIM010000297">
    <property type="protein sequence ID" value="KAG0290364.1"/>
    <property type="molecule type" value="Genomic_DNA"/>
</dbReference>
<feature type="compositionally biased region" description="Acidic residues" evidence="8">
    <location>
        <begin position="534"/>
        <end position="556"/>
    </location>
</feature>
<keyword evidence="4" id="KW-0132">Cell division</keyword>
<gene>
    <name evidence="10" type="ORF">BGZ96_006155</name>
</gene>
<feature type="compositionally biased region" description="Low complexity" evidence="8">
    <location>
        <begin position="16"/>
        <end position="40"/>
    </location>
</feature>
<keyword evidence="11" id="KW-1185">Reference proteome</keyword>
<evidence type="ECO:0000256" key="4">
    <source>
        <dbReference type="ARBA" id="ARBA00022618"/>
    </source>
</evidence>
<evidence type="ECO:0000313" key="11">
    <source>
        <dbReference type="Proteomes" id="UP001194696"/>
    </source>
</evidence>
<dbReference type="PANTHER" id="PTHR14418">
    <property type="entry name" value="CONDENSIN COMPLEX SUBUNIT 3-RELATED"/>
    <property type="match status" value="1"/>
</dbReference>
<evidence type="ECO:0000313" key="10">
    <source>
        <dbReference type="EMBL" id="KAG0290364.1"/>
    </source>
</evidence>
<comment type="subcellular location">
    <subcellularLocation>
        <location evidence="1">Chromosome</location>
    </subcellularLocation>
</comment>
<feature type="region of interest" description="Disordered" evidence="8">
    <location>
        <begin position="533"/>
        <end position="585"/>
    </location>
</feature>
<evidence type="ECO:0000256" key="6">
    <source>
        <dbReference type="ARBA" id="ARBA00023067"/>
    </source>
</evidence>
<name>A0ABQ7K3B4_9FUNG</name>
<accession>A0ABQ7K3B4</accession>
<evidence type="ECO:0000256" key="3">
    <source>
        <dbReference type="ARBA" id="ARBA00022454"/>
    </source>
</evidence>
<reference evidence="10 11" key="1">
    <citation type="journal article" date="2020" name="Fungal Divers.">
        <title>Resolving the Mortierellaceae phylogeny through synthesis of multi-gene phylogenetics and phylogenomics.</title>
        <authorList>
            <person name="Vandepol N."/>
            <person name="Liber J."/>
            <person name="Desiro A."/>
            <person name="Na H."/>
            <person name="Kennedy M."/>
            <person name="Barry K."/>
            <person name="Grigoriev I.V."/>
            <person name="Miller A.N."/>
            <person name="O'Donnell K."/>
            <person name="Stajich J.E."/>
            <person name="Bonito G."/>
        </authorList>
    </citation>
    <scope>NUCLEOTIDE SEQUENCE [LARGE SCALE GENOMIC DNA]</scope>
    <source>
        <strain evidence="10 11">AD045</strain>
    </source>
</reference>
<dbReference type="InterPro" id="IPR027165">
    <property type="entry name" value="CND3"/>
</dbReference>
<evidence type="ECO:0000256" key="5">
    <source>
        <dbReference type="ARBA" id="ARBA00022776"/>
    </source>
</evidence>
<comment type="caution">
    <text evidence="10">The sequence shown here is derived from an EMBL/GenBank/DDBJ whole genome shotgun (WGS) entry which is preliminary data.</text>
</comment>
<proteinExistence type="inferred from homology"/>
<dbReference type="InterPro" id="IPR016024">
    <property type="entry name" value="ARM-type_fold"/>
</dbReference>
<dbReference type="Proteomes" id="UP001194696">
    <property type="component" value="Unassembled WGS sequence"/>
</dbReference>
<dbReference type="SUPFAM" id="SSF48371">
    <property type="entry name" value="ARM repeat"/>
    <property type="match status" value="1"/>
</dbReference>
<comment type="similarity">
    <text evidence="2">Belongs to the CND3 (condensin subunit 3) family.</text>
</comment>
<feature type="compositionally biased region" description="Acidic residues" evidence="8">
    <location>
        <begin position="1019"/>
        <end position="1029"/>
    </location>
</feature>
<dbReference type="InterPro" id="IPR011989">
    <property type="entry name" value="ARM-like"/>
</dbReference>
<sequence length="1029" mass="117023">MARPKNQANAAEETEGAGTEAGSSTSTSTTVVTKPTAATKKSSKSRKQKQPVLETLRTIVPNIFQECQKSAANHRKNAIMLRKIQEQCAEAARENGEEAFNKEFIRNLNVVLAIKKVDSTADRVVQFVSTFILCTCEKDRKPEEENKDEEDEDEEEESSISATFVEHLMRHLLKGITVKEKLVRVRCCKLIALSINSVGALENDLYVELQDSLMERTRDKESQVRVQALFALSKMQGNGDEDDEEEDEDSEEGGTIIKEFLNLLQHDPAAEVRRSAIFNIAQSKATLPYILERARDTDTYNRRAVFTKPMSEIRDFRMLSIGDRERLLRYGLTDRDDGVKKACTKMLATKWIHQADDNLLEFLERLDVMGSSVAEDVLNAFFDYRGDIIDALVFNDIFWVNLTVESSFLVRVFTEFCRRKDDDAQFDKVVPEVVRHAFYIQKYSNIMQQAEEEDRPEAEFIVTQLLMIARLLDYADEIGRRKMFGLLREMLLLNDLPDKHLECIVETMRKISLNEKDFTRIIIEIISDLRESTEADLEDPTNQFDAEDDDSPDDQTMDLSDPDASRKRKLSVADKPRRNSSAAVVDEADQARKELDIMLNKVRCLTITKFMLERTSEHLQESSYMFGLLNQLVIPALGMQEEVMQDLGLQCLGLICSLEKNLAQDNMDLFLTCVFAENATTHLHVLSLKIVFDLILTFGLGPMSSQITEERIKADLKTTLESEAPEVQAVAVEGISKLMLTKILRDAEILRTLIVLYFDPTTAKNNHLRQCLSYFLQVYFHSSYDNQVMLSEMTVPILVQLIEMQQDAKSEMPTPVNMAQQLLEWCEPRRGLEADPDKGLVNKNIDYGLQANIAIELVKAMFSEAPYVRKYLPNILHKIPLDDDAGEIRLKKLTLLMGNLKTKRPIVEPMSKKNLMTVEKNILKMFDEAPESLGDDELAKLAELTEEISFVDKFVAPAEERREVVSLVKGRKPRAKNAAPKAKINDDKLKRMMDEVDAILESSSSEKEDTQGGDSASDVYDDDDNDDDF</sequence>
<dbReference type="Gene3D" id="1.25.10.10">
    <property type="entry name" value="Leucine-rich Repeat Variant"/>
    <property type="match status" value="1"/>
</dbReference>
<organism evidence="10 11">
    <name type="scientific">Linnemannia gamsii</name>
    <dbReference type="NCBI Taxonomy" id="64522"/>
    <lineage>
        <taxon>Eukaryota</taxon>
        <taxon>Fungi</taxon>
        <taxon>Fungi incertae sedis</taxon>
        <taxon>Mucoromycota</taxon>
        <taxon>Mortierellomycotina</taxon>
        <taxon>Mortierellomycetes</taxon>
        <taxon>Mortierellales</taxon>
        <taxon>Mortierellaceae</taxon>
        <taxon>Linnemannia</taxon>
    </lineage>
</organism>
<keyword evidence="3" id="KW-0158">Chromosome</keyword>
<feature type="domain" description="Nuclear condensin complex subunit 3 C-terminal" evidence="9">
    <location>
        <begin position="603"/>
        <end position="880"/>
    </location>
</feature>
<dbReference type="PANTHER" id="PTHR14418:SF5">
    <property type="entry name" value="CONDENSIN COMPLEX SUBUNIT 3"/>
    <property type="match status" value="1"/>
</dbReference>
<keyword evidence="7" id="KW-0131">Cell cycle</keyword>